<dbReference type="OrthoDB" id="124997at2759"/>
<feature type="transmembrane region" description="Helical" evidence="6">
    <location>
        <begin position="134"/>
        <end position="152"/>
    </location>
</feature>
<dbReference type="PROSITE" id="PS00217">
    <property type="entry name" value="SUGAR_TRANSPORT_2"/>
    <property type="match status" value="1"/>
</dbReference>
<organism evidence="8 9">
    <name type="scientific">Pythium oligandrum</name>
    <name type="common">Mycoparasitic fungus</name>
    <dbReference type="NCBI Taxonomy" id="41045"/>
    <lineage>
        <taxon>Eukaryota</taxon>
        <taxon>Sar</taxon>
        <taxon>Stramenopiles</taxon>
        <taxon>Oomycota</taxon>
        <taxon>Peronosporomycetes</taxon>
        <taxon>Pythiales</taxon>
        <taxon>Pythiaceae</taxon>
        <taxon>Pythium</taxon>
    </lineage>
</organism>
<evidence type="ECO:0000256" key="6">
    <source>
        <dbReference type="SAM" id="Phobius"/>
    </source>
</evidence>
<feature type="transmembrane region" description="Helical" evidence="6">
    <location>
        <begin position="49"/>
        <end position="67"/>
    </location>
</feature>
<dbReference type="EMBL" id="SPLM01000004">
    <property type="protein sequence ID" value="TMW67448.1"/>
    <property type="molecule type" value="Genomic_DNA"/>
</dbReference>
<feature type="transmembrane region" description="Helical" evidence="6">
    <location>
        <begin position="104"/>
        <end position="122"/>
    </location>
</feature>
<sequence length="332" mass="35440">MAPTSATKDQTPAGVDFVGLASPTPLMPPLHVDQEPTTESPYDSMRVNAILYSSAALALLLSAQIGWSASQLNVSTFQDQDDCDARPVAPGTCLMFPGHSKSSWTWVENLWIAGGAVGSIGCAKIADRIGRKKALTLTAILMIVGAIVQATASSLTMYAVGRFVSGVASGAASSVPNSYINEISPPHLRNRLGSLYQISICIAIIFVGLSFFFANTSVGWRYIGGFPVLLAGIFLLGAPTLMVESPAWLLEKGLREEAECEITRLFDERNVDLALSWLNPTELSETTASKIEEAPEHEESAADLLESPWKGLFSSANADIHCSLDWPAALGH</sequence>
<dbReference type="InterPro" id="IPR050360">
    <property type="entry name" value="MFS_Sugar_Transporters"/>
</dbReference>
<comment type="subcellular location">
    <subcellularLocation>
        <location evidence="1">Membrane</location>
        <topology evidence="1">Multi-pass membrane protein</topology>
    </subcellularLocation>
</comment>
<keyword evidence="3 6" id="KW-0812">Transmembrane</keyword>
<comment type="caution">
    <text evidence="8">The sequence shown here is derived from an EMBL/GenBank/DDBJ whole genome shotgun (WGS) entry which is preliminary data.</text>
</comment>
<dbReference type="SUPFAM" id="SSF103473">
    <property type="entry name" value="MFS general substrate transporter"/>
    <property type="match status" value="1"/>
</dbReference>
<evidence type="ECO:0000256" key="5">
    <source>
        <dbReference type="ARBA" id="ARBA00023136"/>
    </source>
</evidence>
<dbReference type="PANTHER" id="PTHR48022:SF2">
    <property type="entry name" value="PLASTIDIC GLUCOSE TRANSPORTER 4"/>
    <property type="match status" value="1"/>
</dbReference>
<comment type="similarity">
    <text evidence="2">Belongs to the major facilitator superfamily. Sugar transporter (TC 2.A.1.1) family.</text>
</comment>
<keyword evidence="4 6" id="KW-1133">Transmembrane helix</keyword>
<dbReference type="Gene3D" id="1.20.1250.20">
    <property type="entry name" value="MFS general substrate transporter like domains"/>
    <property type="match status" value="1"/>
</dbReference>
<dbReference type="InterPro" id="IPR036259">
    <property type="entry name" value="MFS_trans_sf"/>
</dbReference>
<name>A0A8K1CSD7_PYTOL</name>
<feature type="transmembrane region" description="Helical" evidence="6">
    <location>
        <begin position="220"/>
        <end position="243"/>
    </location>
</feature>
<dbReference type="Proteomes" id="UP000794436">
    <property type="component" value="Unassembled WGS sequence"/>
</dbReference>
<proteinExistence type="inferred from homology"/>
<dbReference type="InterPro" id="IPR020846">
    <property type="entry name" value="MFS_dom"/>
</dbReference>
<evidence type="ECO:0000313" key="9">
    <source>
        <dbReference type="Proteomes" id="UP000794436"/>
    </source>
</evidence>
<dbReference type="PROSITE" id="PS50850">
    <property type="entry name" value="MFS"/>
    <property type="match status" value="1"/>
</dbReference>
<evidence type="ECO:0000256" key="3">
    <source>
        <dbReference type="ARBA" id="ARBA00022692"/>
    </source>
</evidence>
<dbReference type="GO" id="GO:0005351">
    <property type="term" value="F:carbohydrate:proton symporter activity"/>
    <property type="evidence" value="ECO:0007669"/>
    <property type="project" value="TreeGrafter"/>
</dbReference>
<evidence type="ECO:0000256" key="2">
    <source>
        <dbReference type="ARBA" id="ARBA00010992"/>
    </source>
</evidence>
<dbReference type="Pfam" id="PF00083">
    <property type="entry name" value="Sugar_tr"/>
    <property type="match status" value="1"/>
</dbReference>
<reference evidence="8" key="1">
    <citation type="submission" date="2019-03" db="EMBL/GenBank/DDBJ databases">
        <title>Long read genome sequence of the mycoparasitic Pythium oligandrum ATCC 38472 isolated from sugarbeet rhizosphere.</title>
        <authorList>
            <person name="Gaulin E."/>
        </authorList>
    </citation>
    <scope>NUCLEOTIDE SEQUENCE</scope>
    <source>
        <strain evidence="8">ATCC 38472_TT</strain>
    </source>
</reference>
<evidence type="ECO:0000256" key="4">
    <source>
        <dbReference type="ARBA" id="ARBA00022989"/>
    </source>
</evidence>
<dbReference type="AlphaFoldDB" id="A0A8K1CSD7"/>
<protein>
    <recommendedName>
        <fullName evidence="7">Major facilitator superfamily (MFS) profile domain-containing protein</fullName>
    </recommendedName>
</protein>
<evidence type="ECO:0000313" key="8">
    <source>
        <dbReference type="EMBL" id="TMW67448.1"/>
    </source>
</evidence>
<accession>A0A8K1CSD7</accession>
<keyword evidence="5 6" id="KW-0472">Membrane</keyword>
<dbReference type="InterPro" id="IPR005828">
    <property type="entry name" value="MFS_sugar_transport-like"/>
</dbReference>
<evidence type="ECO:0000256" key="1">
    <source>
        <dbReference type="ARBA" id="ARBA00004141"/>
    </source>
</evidence>
<gene>
    <name evidence="8" type="ORF">Poli38472_011068</name>
</gene>
<dbReference type="PANTHER" id="PTHR48022">
    <property type="entry name" value="PLASTIDIC GLUCOSE TRANSPORTER 4"/>
    <property type="match status" value="1"/>
</dbReference>
<dbReference type="InterPro" id="IPR005829">
    <property type="entry name" value="Sugar_transporter_CS"/>
</dbReference>
<dbReference type="GO" id="GO:0016020">
    <property type="term" value="C:membrane"/>
    <property type="evidence" value="ECO:0007669"/>
    <property type="project" value="UniProtKB-SubCell"/>
</dbReference>
<feature type="transmembrane region" description="Helical" evidence="6">
    <location>
        <begin position="192"/>
        <end position="214"/>
    </location>
</feature>
<evidence type="ECO:0000259" key="7">
    <source>
        <dbReference type="PROSITE" id="PS50850"/>
    </source>
</evidence>
<feature type="domain" description="Major facilitator superfamily (MFS) profile" evidence="7">
    <location>
        <begin position="59"/>
        <end position="332"/>
    </location>
</feature>
<keyword evidence="9" id="KW-1185">Reference proteome</keyword>